<keyword evidence="9" id="KW-1185">Reference proteome</keyword>
<evidence type="ECO:0000256" key="2">
    <source>
        <dbReference type="ARBA" id="ARBA00022448"/>
    </source>
</evidence>
<accession>C5BM89</accession>
<feature type="transmembrane region" description="Helical" evidence="7">
    <location>
        <begin position="187"/>
        <end position="214"/>
    </location>
</feature>
<evidence type="ECO:0000256" key="3">
    <source>
        <dbReference type="ARBA" id="ARBA00022475"/>
    </source>
</evidence>
<keyword evidence="5 7" id="KW-1133">Transmembrane helix</keyword>
<feature type="transmembrane region" description="Helical" evidence="7">
    <location>
        <begin position="316"/>
        <end position="334"/>
    </location>
</feature>
<feature type="transmembrane region" description="Helical" evidence="7">
    <location>
        <begin position="157"/>
        <end position="181"/>
    </location>
</feature>
<dbReference type="EMBL" id="CP001614">
    <property type="protein sequence ID" value="ACR11585.1"/>
    <property type="molecule type" value="Genomic_DNA"/>
</dbReference>
<evidence type="ECO:0000313" key="8">
    <source>
        <dbReference type="EMBL" id="ACR11585.1"/>
    </source>
</evidence>
<name>C5BM89_TERTT</name>
<dbReference type="eggNOG" id="COG0534">
    <property type="taxonomic scope" value="Bacteria"/>
</dbReference>
<protein>
    <submittedName>
        <fullName evidence="8">Na+-driven multidrug efflux pump</fullName>
    </submittedName>
</protein>
<feature type="transmembrane region" description="Helical" evidence="7">
    <location>
        <begin position="7"/>
        <end position="29"/>
    </location>
</feature>
<dbReference type="InterPro" id="IPR002528">
    <property type="entry name" value="MATE_fam"/>
</dbReference>
<dbReference type="PANTHER" id="PTHR42925:SF1">
    <property type="entry name" value="VIRULENCE FACTOR MVIN"/>
    <property type="match status" value="1"/>
</dbReference>
<feature type="transmembrane region" description="Helical" evidence="7">
    <location>
        <begin position="41"/>
        <end position="63"/>
    </location>
</feature>
<gene>
    <name evidence="8" type="ordered locus">TERTU_0350</name>
</gene>
<evidence type="ECO:0000256" key="7">
    <source>
        <dbReference type="SAM" id="Phobius"/>
    </source>
</evidence>
<dbReference type="NCBIfam" id="TIGR00797">
    <property type="entry name" value="matE"/>
    <property type="match status" value="1"/>
</dbReference>
<dbReference type="InterPro" id="IPR048279">
    <property type="entry name" value="MdtK-like"/>
</dbReference>
<feature type="transmembrane region" description="Helical" evidence="7">
    <location>
        <begin position="84"/>
        <end position="105"/>
    </location>
</feature>
<keyword evidence="4 7" id="KW-0812">Transmembrane</keyword>
<dbReference type="GO" id="GO:0042910">
    <property type="term" value="F:xenobiotic transmembrane transporter activity"/>
    <property type="evidence" value="ECO:0007669"/>
    <property type="project" value="InterPro"/>
</dbReference>
<dbReference type="RefSeq" id="WP_015817697.1">
    <property type="nucleotide sequence ID" value="NC_012997.1"/>
</dbReference>
<reference evidence="8 9" key="1">
    <citation type="journal article" date="2009" name="PLoS ONE">
        <title>The complete genome of Teredinibacter turnerae T7901: an intracellular endosymbiont of marine wood-boring bivalves (shipworms).</title>
        <authorList>
            <person name="Yang J.C."/>
            <person name="Madupu R."/>
            <person name="Durkin A.S."/>
            <person name="Ekborg N.A."/>
            <person name="Pedamallu C.S."/>
            <person name="Hostetler J.B."/>
            <person name="Radune D."/>
            <person name="Toms B.S."/>
            <person name="Henrissat B."/>
            <person name="Coutinho P.M."/>
            <person name="Schwarz S."/>
            <person name="Field L."/>
            <person name="Trindade-Silva A.E."/>
            <person name="Soares C.A.G."/>
            <person name="Elshahawi S."/>
            <person name="Hanora A."/>
            <person name="Schmidt E.W."/>
            <person name="Haygood M.G."/>
            <person name="Posfai J."/>
            <person name="Benner J."/>
            <person name="Madinger C."/>
            <person name="Nove J."/>
            <person name="Anton B."/>
            <person name="Chaudhary K."/>
            <person name="Foster J."/>
            <person name="Holman A."/>
            <person name="Kumar S."/>
            <person name="Lessard P.A."/>
            <person name="Luyten Y.A."/>
            <person name="Slatko B."/>
            <person name="Wood N."/>
            <person name="Wu B."/>
            <person name="Teplitski M."/>
            <person name="Mougous J.D."/>
            <person name="Ward N."/>
            <person name="Eisen J.A."/>
            <person name="Badger J.H."/>
            <person name="Distel D.L."/>
        </authorList>
    </citation>
    <scope>NUCLEOTIDE SEQUENCE [LARGE SCALE GENOMIC DNA]</scope>
    <source>
        <strain evidence="9">ATCC 39867 / T7901</strain>
    </source>
</reference>
<evidence type="ECO:0000256" key="1">
    <source>
        <dbReference type="ARBA" id="ARBA00004429"/>
    </source>
</evidence>
<dbReference type="KEGG" id="ttu:TERTU_0350"/>
<dbReference type="Pfam" id="PF01554">
    <property type="entry name" value="MatE"/>
    <property type="match status" value="2"/>
</dbReference>
<comment type="subcellular location">
    <subcellularLocation>
        <location evidence="1">Cell inner membrane</location>
        <topology evidence="1">Multi-pass membrane protein</topology>
    </subcellularLocation>
</comment>
<evidence type="ECO:0000256" key="5">
    <source>
        <dbReference type="ARBA" id="ARBA00022989"/>
    </source>
</evidence>
<keyword evidence="2" id="KW-0813">Transport</keyword>
<dbReference type="OrthoDB" id="9806302at2"/>
<dbReference type="GO" id="GO:0015297">
    <property type="term" value="F:antiporter activity"/>
    <property type="evidence" value="ECO:0007669"/>
    <property type="project" value="InterPro"/>
</dbReference>
<organism evidence="8 9">
    <name type="scientific">Teredinibacter turnerae (strain ATCC 39867 / T7901)</name>
    <dbReference type="NCBI Taxonomy" id="377629"/>
    <lineage>
        <taxon>Bacteria</taxon>
        <taxon>Pseudomonadati</taxon>
        <taxon>Pseudomonadota</taxon>
        <taxon>Gammaproteobacteria</taxon>
        <taxon>Cellvibrionales</taxon>
        <taxon>Cellvibrionaceae</taxon>
        <taxon>Teredinibacter</taxon>
    </lineage>
</organism>
<dbReference type="HOGENOM" id="CLU_012893_5_3_6"/>
<dbReference type="CDD" id="cd13134">
    <property type="entry name" value="MATE_like_8"/>
    <property type="match status" value="1"/>
</dbReference>
<keyword evidence="6 7" id="KW-0472">Membrane</keyword>
<feature type="transmembrane region" description="Helical" evidence="7">
    <location>
        <begin position="125"/>
        <end position="145"/>
    </location>
</feature>
<dbReference type="AlphaFoldDB" id="C5BM89"/>
<dbReference type="STRING" id="377629.TERTU_0350"/>
<feature type="transmembrane region" description="Helical" evidence="7">
    <location>
        <begin position="385"/>
        <end position="403"/>
    </location>
</feature>
<dbReference type="PANTHER" id="PTHR42925">
    <property type="entry name" value="MULTIDRUG AND TOXIN EFFLUX PROTEIN MATE FAMILY"/>
    <property type="match status" value="1"/>
</dbReference>
<dbReference type="InterPro" id="IPR047135">
    <property type="entry name" value="YsiQ"/>
</dbReference>
<keyword evidence="3" id="KW-1003">Cell membrane</keyword>
<dbReference type="PIRSF" id="PIRSF006603">
    <property type="entry name" value="DinF"/>
    <property type="match status" value="1"/>
</dbReference>
<evidence type="ECO:0000313" key="9">
    <source>
        <dbReference type="Proteomes" id="UP000009080"/>
    </source>
</evidence>
<proteinExistence type="predicted"/>
<dbReference type="GO" id="GO:0005886">
    <property type="term" value="C:plasma membrane"/>
    <property type="evidence" value="ECO:0007669"/>
    <property type="project" value="UniProtKB-SubCell"/>
</dbReference>
<evidence type="ECO:0000256" key="4">
    <source>
        <dbReference type="ARBA" id="ARBA00022692"/>
    </source>
</evidence>
<evidence type="ECO:0000256" key="6">
    <source>
        <dbReference type="ARBA" id="ARBA00023136"/>
    </source>
</evidence>
<dbReference type="Proteomes" id="UP000009080">
    <property type="component" value="Chromosome"/>
</dbReference>
<sequence>MKAKKPLNVWTTAIPLYFEMVAINSIGLVDVFFMSLVADKAVAALGACTQIILVFTLLSRTLCGGAGSIAGQSIGAKNRVRATLAFMYAMLIAIVFGAVFAAMLFVGRSLIPTWMGLQGEALGYASTYLAILGPAFFLLSLRLGYSTIVAVKGKSRVNLICALISNAVNLVLNAIFVLGLFGAPKLGVVGVALATAVSHLVYLLAIAWVAHKYLHVRFIFVKRVVDRLHELTRPVLGIAIPNCGDLLSYTMFQVVMVSIVIRIDELAAAAYTYVHQAMMFSVLWSFSVSQGQAIWTAHLVGARQYEKVESEVKRSILRCLMFAMPITLVLYSISGQLFPLFSDNPAIVSMATTAMLAYLGIEIGRAFNATLSFSLAAAGDARYPAILGFIFNWLVGVPVAWFMGVHLGWGLIGALAGVAADELVRSPLNYYRLVSRRWIKYPDNQAKR</sequence>